<dbReference type="Gene3D" id="2.40.50.100">
    <property type="match status" value="1"/>
</dbReference>
<organism evidence="5">
    <name type="scientific">Pyrodinium bahamense</name>
    <dbReference type="NCBI Taxonomy" id="73915"/>
    <lineage>
        <taxon>Eukaryota</taxon>
        <taxon>Sar</taxon>
        <taxon>Alveolata</taxon>
        <taxon>Dinophyceae</taxon>
        <taxon>Gonyaulacales</taxon>
        <taxon>Pyrocystaceae</taxon>
        <taxon>Pyrodinium</taxon>
    </lineage>
</organism>
<dbReference type="InterPro" id="IPR000089">
    <property type="entry name" value="Biotin_lipoyl"/>
</dbReference>
<protein>
    <recommendedName>
        <fullName evidence="4">Lipoyl-binding domain-containing protein</fullName>
    </recommendedName>
</protein>
<dbReference type="EMBL" id="HBEG01005076">
    <property type="protein sequence ID" value="CAD8347288.1"/>
    <property type="molecule type" value="Transcribed_RNA"/>
</dbReference>
<dbReference type="InterPro" id="IPR011053">
    <property type="entry name" value="Single_hybrid_motif"/>
</dbReference>
<dbReference type="PROSITE" id="PS50968">
    <property type="entry name" value="BIOTINYL_LIPOYL"/>
    <property type="match status" value="1"/>
</dbReference>
<keyword evidence="2" id="KW-0450">Lipoyl</keyword>
<feature type="domain" description="Lipoyl-binding" evidence="4">
    <location>
        <begin position="70"/>
        <end position="146"/>
    </location>
</feature>
<evidence type="ECO:0000259" key="4">
    <source>
        <dbReference type="PROSITE" id="PS50968"/>
    </source>
</evidence>
<dbReference type="AlphaFoldDB" id="A0A7S0F9U4"/>
<name>A0A7S0F9U4_9DINO</name>
<evidence type="ECO:0000256" key="2">
    <source>
        <dbReference type="ARBA" id="ARBA00022823"/>
    </source>
</evidence>
<reference evidence="5" key="1">
    <citation type="submission" date="2021-01" db="EMBL/GenBank/DDBJ databases">
        <authorList>
            <person name="Corre E."/>
            <person name="Pelletier E."/>
            <person name="Niang G."/>
            <person name="Scheremetjew M."/>
            <person name="Finn R."/>
            <person name="Kale V."/>
            <person name="Holt S."/>
            <person name="Cochrane G."/>
            <person name="Meng A."/>
            <person name="Brown T."/>
            <person name="Cohen L."/>
        </authorList>
    </citation>
    <scope>NUCLEOTIDE SEQUENCE</scope>
    <source>
        <strain evidence="5">Pbaha01</strain>
    </source>
</reference>
<feature type="compositionally biased region" description="Pro residues" evidence="3">
    <location>
        <begin position="206"/>
        <end position="217"/>
    </location>
</feature>
<dbReference type="CDD" id="cd06849">
    <property type="entry name" value="lipoyl_domain"/>
    <property type="match status" value="1"/>
</dbReference>
<dbReference type="PANTHER" id="PTHR43416:SF5">
    <property type="entry name" value="DIHYDROLIPOYLLYSINE-RESIDUE SUCCINYLTRANSFERASE COMPONENT OF 2-OXOGLUTARATE DEHYDROGENASE COMPLEX, MITOCHONDRIAL"/>
    <property type="match status" value="1"/>
</dbReference>
<evidence type="ECO:0000256" key="1">
    <source>
        <dbReference type="ARBA" id="ARBA00007317"/>
    </source>
</evidence>
<evidence type="ECO:0000313" key="5">
    <source>
        <dbReference type="EMBL" id="CAD8347288.1"/>
    </source>
</evidence>
<dbReference type="SUPFAM" id="SSF51230">
    <property type="entry name" value="Single hybrid motif"/>
    <property type="match status" value="1"/>
</dbReference>
<dbReference type="GO" id="GO:0004149">
    <property type="term" value="F:dihydrolipoyllysine-residue succinyltransferase activity"/>
    <property type="evidence" value="ECO:0007669"/>
    <property type="project" value="TreeGrafter"/>
</dbReference>
<dbReference type="Pfam" id="PF00364">
    <property type="entry name" value="Biotin_lipoyl"/>
    <property type="match status" value="1"/>
</dbReference>
<sequence length="239" mass="24198">MAPAAGARLAARLAPPATILRTCRRWAASGVQRQLLLRAHAIAPVATVGRPSGVWALGWPAVRRFADAGTIQIKTPEFGAESITEGTLMEWQKKVGDFCAKGDVLAVIETDKVSVEVKAEENGMLEELLAKADDTVEVGQVLATMKAGGAAPPPGAAPAKAAATPAAPAAAAVLAVAPAAPKPATTAAGPATPAAAAQPGSAKPAAPKPAPPVPKPPAKGGKKAAVPFWEVAYRQHWYG</sequence>
<accession>A0A7S0F9U4</accession>
<dbReference type="GO" id="GO:0006099">
    <property type="term" value="P:tricarboxylic acid cycle"/>
    <property type="evidence" value="ECO:0007669"/>
    <property type="project" value="TreeGrafter"/>
</dbReference>
<feature type="region of interest" description="Disordered" evidence="3">
    <location>
        <begin position="182"/>
        <end position="222"/>
    </location>
</feature>
<gene>
    <name evidence="5" type="ORF">PBAH0796_LOCUS3027</name>
</gene>
<dbReference type="PANTHER" id="PTHR43416">
    <property type="entry name" value="DIHYDROLIPOYLLYSINE-RESIDUE SUCCINYLTRANSFERASE COMPONENT OF 2-OXOGLUTARATE DEHYDROGENASE COMPLEX, MITOCHONDRIAL-RELATED"/>
    <property type="match status" value="1"/>
</dbReference>
<feature type="compositionally biased region" description="Low complexity" evidence="3">
    <location>
        <begin position="182"/>
        <end position="205"/>
    </location>
</feature>
<evidence type="ECO:0000256" key="3">
    <source>
        <dbReference type="SAM" id="MobiDB-lite"/>
    </source>
</evidence>
<comment type="similarity">
    <text evidence="1">Belongs to the 2-oxoacid dehydrogenase family.</text>
</comment>
<dbReference type="InterPro" id="IPR050537">
    <property type="entry name" value="2-oxoacid_dehydrogenase"/>
</dbReference>
<proteinExistence type="inferred from homology"/>